<sequence>MNIDRQINFAIEKKIKKLEMNLLNCRGISQCNKYFFPHKDFPTCNSLTTLRLKNVNVTGEVNIEHFLSNCLALETLYIQSSDSLVNLKVAGPLLRLKYLEIRYCSVKKVEISAVNLISFKYFRPKIRMPLKHAPRLVELAIGGYYYILQSFCKLSRYLYRIDTLTLHENMLKILDEVPVLTNLKQLKFITDVIDRDPTLLAITSLIEAASFLQRFIFQVLVLKLLTFGEENKSPKGDLINTLRWWKSLSLQAKP</sequence>
<organism evidence="1 2">
    <name type="scientific">Populus alba</name>
    <name type="common">White poplar</name>
    <dbReference type="NCBI Taxonomy" id="43335"/>
    <lineage>
        <taxon>Eukaryota</taxon>
        <taxon>Viridiplantae</taxon>
        <taxon>Streptophyta</taxon>
        <taxon>Embryophyta</taxon>
        <taxon>Tracheophyta</taxon>
        <taxon>Spermatophyta</taxon>
        <taxon>Magnoliopsida</taxon>
        <taxon>eudicotyledons</taxon>
        <taxon>Gunneridae</taxon>
        <taxon>Pentapetalae</taxon>
        <taxon>rosids</taxon>
        <taxon>fabids</taxon>
        <taxon>Malpighiales</taxon>
        <taxon>Salicaceae</taxon>
        <taxon>Saliceae</taxon>
        <taxon>Populus</taxon>
    </lineage>
</organism>
<keyword evidence="2" id="KW-1185">Reference proteome</keyword>
<comment type="caution">
    <text evidence="1">The sequence shown here is derived from an EMBL/GenBank/DDBJ whole genome shotgun (WGS) entry which is preliminary data.</text>
</comment>
<evidence type="ECO:0000313" key="2">
    <source>
        <dbReference type="Proteomes" id="UP000309997"/>
    </source>
</evidence>
<accession>A0ACC4CIP6</accession>
<name>A0ACC4CIP6_POPAL</name>
<gene>
    <name evidence="1" type="ORF">D5086_009545</name>
</gene>
<proteinExistence type="predicted"/>
<evidence type="ECO:0000313" key="1">
    <source>
        <dbReference type="EMBL" id="KAL3597908.1"/>
    </source>
</evidence>
<reference evidence="1 2" key="1">
    <citation type="journal article" date="2024" name="Plant Biotechnol. J.">
        <title>Genome and CRISPR/Cas9 system of a widespread forest tree (Populus alba) in the world.</title>
        <authorList>
            <person name="Liu Y.J."/>
            <person name="Jiang P.F."/>
            <person name="Han X.M."/>
            <person name="Li X.Y."/>
            <person name="Wang H.M."/>
            <person name="Wang Y.J."/>
            <person name="Wang X.X."/>
            <person name="Zeng Q.Y."/>
        </authorList>
    </citation>
    <scope>NUCLEOTIDE SEQUENCE [LARGE SCALE GENOMIC DNA]</scope>
    <source>
        <strain evidence="2">cv. PAL-ZL1</strain>
    </source>
</reference>
<dbReference type="Proteomes" id="UP000309997">
    <property type="component" value="Unassembled WGS sequence"/>
</dbReference>
<dbReference type="EMBL" id="RCHU02000004">
    <property type="protein sequence ID" value="KAL3597908.1"/>
    <property type="molecule type" value="Genomic_DNA"/>
</dbReference>
<protein>
    <submittedName>
        <fullName evidence="1">Uncharacterized protein</fullName>
    </submittedName>
</protein>